<dbReference type="EMBL" id="JBBNAF010000005">
    <property type="protein sequence ID" value="KAK9142827.1"/>
    <property type="molecule type" value="Genomic_DNA"/>
</dbReference>
<keyword evidence="3" id="KW-1185">Reference proteome</keyword>
<sequence length="164" mass="17634">MQHHRRAGRSRAAARREDGGGSTPPRRRRSRRGCEAEDGGRRGADRPSEQRDVRDGNADAGEGWDNVRCGAAGCCCATRWCGRRTKRLANRPRTVARYKEAAAVTRERPRYDLAAAGGSGEGGDGGANEGSSGATVVQEAMARTTTAASAQQKKRRRLKNGNAR</sequence>
<feature type="compositionally biased region" description="Basic and acidic residues" evidence="1">
    <location>
        <begin position="32"/>
        <end position="57"/>
    </location>
</feature>
<feature type="compositionally biased region" description="Basic residues" evidence="1">
    <location>
        <begin position="152"/>
        <end position="164"/>
    </location>
</feature>
<evidence type="ECO:0000256" key="1">
    <source>
        <dbReference type="SAM" id="MobiDB-lite"/>
    </source>
</evidence>
<gene>
    <name evidence="2" type="ORF">Syun_012227</name>
</gene>
<feature type="region of interest" description="Disordered" evidence="1">
    <location>
        <begin position="107"/>
        <end position="164"/>
    </location>
</feature>
<organism evidence="2 3">
    <name type="scientific">Stephania yunnanensis</name>
    <dbReference type="NCBI Taxonomy" id="152371"/>
    <lineage>
        <taxon>Eukaryota</taxon>
        <taxon>Viridiplantae</taxon>
        <taxon>Streptophyta</taxon>
        <taxon>Embryophyta</taxon>
        <taxon>Tracheophyta</taxon>
        <taxon>Spermatophyta</taxon>
        <taxon>Magnoliopsida</taxon>
        <taxon>Ranunculales</taxon>
        <taxon>Menispermaceae</taxon>
        <taxon>Menispermoideae</taxon>
        <taxon>Cissampelideae</taxon>
        <taxon>Stephania</taxon>
    </lineage>
</organism>
<dbReference type="Proteomes" id="UP001420932">
    <property type="component" value="Unassembled WGS sequence"/>
</dbReference>
<proteinExistence type="predicted"/>
<evidence type="ECO:0000313" key="2">
    <source>
        <dbReference type="EMBL" id="KAK9142827.1"/>
    </source>
</evidence>
<evidence type="ECO:0000313" key="3">
    <source>
        <dbReference type="Proteomes" id="UP001420932"/>
    </source>
</evidence>
<name>A0AAP0JZ68_9MAGN</name>
<dbReference type="AlphaFoldDB" id="A0AAP0JZ68"/>
<reference evidence="2 3" key="1">
    <citation type="submission" date="2024-01" db="EMBL/GenBank/DDBJ databases">
        <title>Genome assemblies of Stephania.</title>
        <authorList>
            <person name="Yang L."/>
        </authorList>
    </citation>
    <scope>NUCLEOTIDE SEQUENCE [LARGE SCALE GENOMIC DNA]</scope>
    <source>
        <strain evidence="2">YNDBR</strain>
        <tissue evidence="2">Leaf</tissue>
    </source>
</reference>
<feature type="compositionally biased region" description="Basic residues" evidence="1">
    <location>
        <begin position="1"/>
        <end position="13"/>
    </location>
</feature>
<feature type="compositionally biased region" description="Gly residues" evidence="1">
    <location>
        <begin position="117"/>
        <end position="128"/>
    </location>
</feature>
<protein>
    <submittedName>
        <fullName evidence="2">Uncharacterized protein</fullName>
    </submittedName>
</protein>
<comment type="caution">
    <text evidence="2">The sequence shown here is derived from an EMBL/GenBank/DDBJ whole genome shotgun (WGS) entry which is preliminary data.</text>
</comment>
<accession>A0AAP0JZ68</accession>
<feature type="region of interest" description="Disordered" evidence="1">
    <location>
        <begin position="1"/>
        <end position="69"/>
    </location>
</feature>